<keyword evidence="1" id="KW-0812">Transmembrane</keyword>
<feature type="transmembrane region" description="Helical" evidence="1">
    <location>
        <begin position="81"/>
        <end position="102"/>
    </location>
</feature>
<evidence type="ECO:0000313" key="3">
    <source>
        <dbReference type="Proteomes" id="UP000176424"/>
    </source>
</evidence>
<dbReference type="STRING" id="1797263.A2397_03815"/>
<organism evidence="2 3">
    <name type="scientific">Candidatus Amesbacteria bacterium RIFOXYB1_FULL_44_23</name>
    <dbReference type="NCBI Taxonomy" id="1797263"/>
    <lineage>
        <taxon>Bacteria</taxon>
        <taxon>Candidatus Amesiibacteriota</taxon>
    </lineage>
</organism>
<evidence type="ECO:0000313" key="2">
    <source>
        <dbReference type="EMBL" id="OGD10143.1"/>
    </source>
</evidence>
<proteinExistence type="predicted"/>
<keyword evidence="1" id="KW-1133">Transmembrane helix</keyword>
<dbReference type="Proteomes" id="UP000176424">
    <property type="component" value="Unassembled WGS sequence"/>
</dbReference>
<sequence length="116" mass="12443">MKLAGVFGDIPSPFTVLAPGRYTNAAGGGLIEIISSLYKFSIVIAGIYTLMNLVLAGYGYMSAGGDAKLVQKSTERIWRSVLGLTVIVVSLIIAGIIGYILFGTQNWDLLINPRIY</sequence>
<dbReference type="EMBL" id="MEXR01000012">
    <property type="protein sequence ID" value="OGD10143.1"/>
    <property type="molecule type" value="Genomic_DNA"/>
</dbReference>
<comment type="caution">
    <text evidence="2">The sequence shown here is derived from an EMBL/GenBank/DDBJ whole genome shotgun (WGS) entry which is preliminary data.</text>
</comment>
<dbReference type="AlphaFoldDB" id="A0A1F4ZUL4"/>
<name>A0A1F4ZUL4_9BACT</name>
<keyword evidence="1" id="KW-0472">Membrane</keyword>
<reference evidence="2 3" key="1">
    <citation type="journal article" date="2016" name="Nat. Commun.">
        <title>Thousands of microbial genomes shed light on interconnected biogeochemical processes in an aquifer system.</title>
        <authorList>
            <person name="Anantharaman K."/>
            <person name="Brown C.T."/>
            <person name="Hug L.A."/>
            <person name="Sharon I."/>
            <person name="Castelle C.J."/>
            <person name="Probst A.J."/>
            <person name="Thomas B.C."/>
            <person name="Singh A."/>
            <person name="Wilkins M.J."/>
            <person name="Karaoz U."/>
            <person name="Brodie E.L."/>
            <person name="Williams K.H."/>
            <person name="Hubbard S.S."/>
            <person name="Banfield J.F."/>
        </authorList>
    </citation>
    <scope>NUCLEOTIDE SEQUENCE [LARGE SCALE GENOMIC DNA]</scope>
</reference>
<feature type="transmembrane region" description="Helical" evidence="1">
    <location>
        <begin position="40"/>
        <end position="60"/>
    </location>
</feature>
<evidence type="ECO:0000256" key="1">
    <source>
        <dbReference type="SAM" id="Phobius"/>
    </source>
</evidence>
<accession>A0A1F4ZUL4</accession>
<gene>
    <name evidence="2" type="ORF">A2397_03815</name>
</gene>
<protein>
    <submittedName>
        <fullName evidence="2">Uncharacterized protein</fullName>
    </submittedName>
</protein>